<name>A0ACA9YDX0_9ASCO</name>
<accession>A0ACA9YDX0</accession>
<keyword evidence="2" id="KW-1185">Reference proteome</keyword>
<dbReference type="Proteomes" id="UP001152531">
    <property type="component" value="Unassembled WGS sequence"/>
</dbReference>
<protein>
    <submittedName>
        <fullName evidence="1">Allantoate permease</fullName>
    </submittedName>
</protein>
<dbReference type="EMBL" id="CALSDN010000013">
    <property type="protein sequence ID" value="CAH6723254.1"/>
    <property type="molecule type" value="Genomic_DNA"/>
</dbReference>
<sequence>MKSVSSDEKNNIEVDVERLGSAEDSVSLQQDAAHADDAFKYAKLTKGLELTPELDRKLRRKADIYVLPLICVAYAMQFLDRSTTSYGAIMGLREDLKMVGDQYNWLMTTVYITYLFWSFPGSWTLQKFPLSKTVAAYVGLWGLTTALQAACYSYKSLVVARAFLGIFESPLLPGLALLSSNFYHKSEVFSRTCYYFAFTGLANILGSAISYGINLHKDNFAIAAWRALFAILGSATVLLAILMVIFIPDLPTKAWWLTEEEKLLTVERIRANEQGFGNSEFKWYQVKEALLDYKVWIYPLLAVAIEIPNSGISSFASILLKETFEFDTNKALLMKAPMGGVQLGGLTLLGLASQYKLIKHPLIVAMAGVVFATIGGFMLAFCEEKHARLAGFYLVGFSPSAMITALSCLATNVAGRTKKVVANAIYLVGFCASSAVGPQVFLPSEAPKYRTAIINICVFYCFGLGLLIILAFANWNNNRSRDKERDALGDKYVKVENSEFLDLTDKENRDFRYVW</sequence>
<evidence type="ECO:0000313" key="2">
    <source>
        <dbReference type="Proteomes" id="UP001152531"/>
    </source>
</evidence>
<organism evidence="1 2">
    <name type="scientific">[Candida] jaroonii</name>
    <dbReference type="NCBI Taxonomy" id="467808"/>
    <lineage>
        <taxon>Eukaryota</taxon>
        <taxon>Fungi</taxon>
        <taxon>Dikarya</taxon>
        <taxon>Ascomycota</taxon>
        <taxon>Saccharomycotina</taxon>
        <taxon>Pichiomycetes</taxon>
        <taxon>Debaryomycetaceae</taxon>
        <taxon>Yamadazyma</taxon>
    </lineage>
</organism>
<evidence type="ECO:0000313" key="1">
    <source>
        <dbReference type="EMBL" id="CAH6723254.1"/>
    </source>
</evidence>
<gene>
    <name evidence="1" type="ORF">CLIB1444_13S03774</name>
</gene>
<comment type="caution">
    <text evidence="1">The sequence shown here is derived from an EMBL/GenBank/DDBJ whole genome shotgun (WGS) entry which is preliminary data.</text>
</comment>
<reference evidence="1" key="1">
    <citation type="submission" date="2022-06" db="EMBL/GenBank/DDBJ databases">
        <authorList>
            <person name="Legras J.-L."/>
            <person name="Devillers H."/>
            <person name="Grondin C."/>
        </authorList>
    </citation>
    <scope>NUCLEOTIDE SEQUENCE</scope>
    <source>
        <strain evidence="1">CLIB 1444</strain>
    </source>
</reference>
<proteinExistence type="predicted"/>